<proteinExistence type="predicted"/>
<accession>A0A8S5T1D3</accession>
<dbReference type="EMBL" id="BK032722">
    <property type="protein sequence ID" value="DAF56843.1"/>
    <property type="molecule type" value="Genomic_DNA"/>
</dbReference>
<organism evidence="1">
    <name type="scientific">Siphoviridae sp. ctKFk2</name>
    <dbReference type="NCBI Taxonomy" id="2827841"/>
    <lineage>
        <taxon>Viruses</taxon>
        <taxon>Duplodnaviria</taxon>
        <taxon>Heunggongvirae</taxon>
        <taxon>Uroviricota</taxon>
        <taxon>Caudoviricetes</taxon>
    </lineage>
</organism>
<name>A0A8S5T1D3_9CAUD</name>
<reference evidence="1" key="1">
    <citation type="journal article" date="2021" name="Proc. Natl. Acad. Sci. U.S.A.">
        <title>A Catalog of Tens of Thousands of Viruses from Human Metagenomes Reveals Hidden Associations with Chronic Diseases.</title>
        <authorList>
            <person name="Tisza M.J."/>
            <person name="Buck C.B."/>
        </authorList>
    </citation>
    <scope>NUCLEOTIDE SEQUENCE</scope>
    <source>
        <strain evidence="1">CtKFk2</strain>
    </source>
</reference>
<evidence type="ECO:0000313" key="1">
    <source>
        <dbReference type="EMBL" id="DAF56843.1"/>
    </source>
</evidence>
<protein>
    <submittedName>
        <fullName evidence="1">Uncharacterized protein</fullName>
    </submittedName>
</protein>
<sequence length="44" mass="5057">MGEENRTCLFGIRIVFYDEPYICTDEIRHHMTEQGCAFPSCGEG</sequence>